<dbReference type="SUPFAM" id="SSF53850">
    <property type="entry name" value="Periplasmic binding protein-like II"/>
    <property type="match status" value="1"/>
</dbReference>
<dbReference type="Pfam" id="PF03466">
    <property type="entry name" value="LysR_substrate"/>
    <property type="match status" value="1"/>
</dbReference>
<feature type="region of interest" description="Disordered" evidence="5">
    <location>
        <begin position="304"/>
        <end position="334"/>
    </location>
</feature>
<gene>
    <name evidence="7" type="ORF">LVJ94_49185</name>
</gene>
<sequence length="334" mass="37035">MRGSEFAELRAFVAVVDRQSFVRAAESLSIAPSSLSQTIRSLETRLGVQLLARTTRSVAPTEAGARLYARFRAAMIEMDAAVSDVLDRRHEAAGTVRLHAPRLAVQTFVEPLLGEFNARYPAVVLDISVNEVSLDIVREGLDVGMRLGESIDRDMVAVRLGKPFRTLVVASPEYVRSHGAPKSPADLRNHLCINWRQPGTEALYKWEFFKNGQWFSVAVQGPLITSHKDLALTAALQGVGIAFWADYRVQTFIEQGRLMALLERWCAPHPGWFLYYPRQHGAAPAVKAFVNFLRDAWSPTQVLNGKGRATRTDTPTLPEASCPSASRKVPRRGV</sequence>
<dbReference type="Pfam" id="PF00126">
    <property type="entry name" value="HTH_1"/>
    <property type="match status" value="1"/>
</dbReference>
<protein>
    <submittedName>
        <fullName evidence="7">LysR substrate-binding domain-containing protein</fullName>
    </submittedName>
</protein>
<keyword evidence="3" id="KW-0238">DNA-binding</keyword>
<name>A0ABZ2L3D6_9BACT</name>
<proteinExistence type="inferred from homology"/>
<dbReference type="PRINTS" id="PR00039">
    <property type="entry name" value="HTHLYSR"/>
</dbReference>
<evidence type="ECO:0000256" key="3">
    <source>
        <dbReference type="ARBA" id="ARBA00023125"/>
    </source>
</evidence>
<evidence type="ECO:0000256" key="2">
    <source>
        <dbReference type="ARBA" id="ARBA00023015"/>
    </source>
</evidence>
<dbReference type="EMBL" id="CP089983">
    <property type="protein sequence ID" value="WXB04855.1"/>
    <property type="molecule type" value="Genomic_DNA"/>
</dbReference>
<accession>A0ABZ2L3D6</accession>
<evidence type="ECO:0000256" key="1">
    <source>
        <dbReference type="ARBA" id="ARBA00009437"/>
    </source>
</evidence>
<keyword evidence="4" id="KW-0804">Transcription</keyword>
<evidence type="ECO:0000313" key="8">
    <source>
        <dbReference type="Proteomes" id="UP001374803"/>
    </source>
</evidence>
<dbReference type="InterPro" id="IPR058163">
    <property type="entry name" value="LysR-type_TF_proteobact-type"/>
</dbReference>
<evidence type="ECO:0000256" key="4">
    <source>
        <dbReference type="ARBA" id="ARBA00023163"/>
    </source>
</evidence>
<dbReference type="PROSITE" id="PS50931">
    <property type="entry name" value="HTH_LYSR"/>
    <property type="match status" value="1"/>
</dbReference>
<reference evidence="7" key="1">
    <citation type="submission" date="2021-12" db="EMBL/GenBank/DDBJ databases">
        <title>Discovery of the Pendulisporaceae a myxobacterial family with distinct sporulation behavior and unique specialized metabolism.</title>
        <authorList>
            <person name="Garcia R."/>
            <person name="Popoff A."/>
            <person name="Bader C.D."/>
            <person name="Loehr J."/>
            <person name="Walesch S."/>
            <person name="Walt C."/>
            <person name="Boldt J."/>
            <person name="Bunk B."/>
            <person name="Haeckl F.J.F.P.J."/>
            <person name="Gunesch A.P."/>
            <person name="Birkelbach J."/>
            <person name="Nuebel U."/>
            <person name="Pietschmann T."/>
            <person name="Bach T."/>
            <person name="Mueller R."/>
        </authorList>
    </citation>
    <scope>NUCLEOTIDE SEQUENCE</scope>
    <source>
        <strain evidence="7">MSr11367</strain>
    </source>
</reference>
<keyword evidence="2" id="KW-0805">Transcription regulation</keyword>
<organism evidence="7 8">
    <name type="scientific">Pendulispora rubella</name>
    <dbReference type="NCBI Taxonomy" id="2741070"/>
    <lineage>
        <taxon>Bacteria</taxon>
        <taxon>Pseudomonadati</taxon>
        <taxon>Myxococcota</taxon>
        <taxon>Myxococcia</taxon>
        <taxon>Myxococcales</taxon>
        <taxon>Sorangiineae</taxon>
        <taxon>Pendulisporaceae</taxon>
        <taxon>Pendulispora</taxon>
    </lineage>
</organism>
<dbReference type="InterPro" id="IPR036388">
    <property type="entry name" value="WH-like_DNA-bd_sf"/>
</dbReference>
<comment type="similarity">
    <text evidence="1">Belongs to the LysR transcriptional regulatory family.</text>
</comment>
<evidence type="ECO:0000313" key="7">
    <source>
        <dbReference type="EMBL" id="WXB04855.1"/>
    </source>
</evidence>
<feature type="domain" description="HTH lysR-type" evidence="6">
    <location>
        <begin position="1"/>
        <end position="61"/>
    </location>
</feature>
<dbReference type="Gene3D" id="1.10.10.10">
    <property type="entry name" value="Winged helix-like DNA-binding domain superfamily/Winged helix DNA-binding domain"/>
    <property type="match status" value="1"/>
</dbReference>
<dbReference type="SUPFAM" id="SSF46785">
    <property type="entry name" value="Winged helix' DNA-binding domain"/>
    <property type="match status" value="1"/>
</dbReference>
<dbReference type="PANTHER" id="PTHR30537:SF1">
    <property type="entry name" value="HTH-TYPE TRANSCRIPTIONAL REGULATOR PGRR"/>
    <property type="match status" value="1"/>
</dbReference>
<evidence type="ECO:0000259" key="6">
    <source>
        <dbReference type="PROSITE" id="PS50931"/>
    </source>
</evidence>
<dbReference type="Proteomes" id="UP001374803">
    <property type="component" value="Chromosome"/>
</dbReference>
<dbReference type="Gene3D" id="3.40.190.290">
    <property type="match status" value="1"/>
</dbReference>
<keyword evidence="8" id="KW-1185">Reference proteome</keyword>
<dbReference type="PANTHER" id="PTHR30537">
    <property type="entry name" value="HTH-TYPE TRANSCRIPTIONAL REGULATOR"/>
    <property type="match status" value="1"/>
</dbReference>
<dbReference type="RefSeq" id="WP_394834498.1">
    <property type="nucleotide sequence ID" value="NZ_CP089929.1"/>
</dbReference>
<dbReference type="InterPro" id="IPR000847">
    <property type="entry name" value="LysR_HTH_N"/>
</dbReference>
<dbReference type="InterPro" id="IPR036390">
    <property type="entry name" value="WH_DNA-bd_sf"/>
</dbReference>
<dbReference type="InterPro" id="IPR005119">
    <property type="entry name" value="LysR_subst-bd"/>
</dbReference>
<dbReference type="CDD" id="cd08474">
    <property type="entry name" value="PBP2_CrgA_like_5"/>
    <property type="match status" value="1"/>
</dbReference>
<evidence type="ECO:0000256" key="5">
    <source>
        <dbReference type="SAM" id="MobiDB-lite"/>
    </source>
</evidence>